<name>G0UVH7_TRYCI</name>
<organism evidence="1">
    <name type="scientific">Trypanosoma congolense (strain IL3000)</name>
    <dbReference type="NCBI Taxonomy" id="1068625"/>
    <lineage>
        <taxon>Eukaryota</taxon>
        <taxon>Discoba</taxon>
        <taxon>Euglenozoa</taxon>
        <taxon>Kinetoplastea</taxon>
        <taxon>Metakinetoplastina</taxon>
        <taxon>Trypanosomatida</taxon>
        <taxon>Trypanosomatidae</taxon>
        <taxon>Trypanosoma</taxon>
        <taxon>Nannomonas</taxon>
    </lineage>
</organism>
<dbReference type="VEuPathDB" id="TriTrypDB:TcIL3000_10_1510"/>
<protein>
    <submittedName>
        <fullName evidence="1">Uncharacterized protein TCIL3000_10_1510</fullName>
    </submittedName>
</protein>
<reference evidence="1" key="1">
    <citation type="journal article" date="2012" name="Proc. Natl. Acad. Sci. U.S.A.">
        <title>Antigenic diversity is generated by distinct evolutionary mechanisms in African trypanosome species.</title>
        <authorList>
            <person name="Jackson A.P."/>
            <person name="Berry A."/>
            <person name="Aslett M."/>
            <person name="Allison H.C."/>
            <person name="Burton P."/>
            <person name="Vavrova-Anderson J."/>
            <person name="Brown R."/>
            <person name="Browne H."/>
            <person name="Corton N."/>
            <person name="Hauser H."/>
            <person name="Gamble J."/>
            <person name="Gilderthorp R."/>
            <person name="Marcello L."/>
            <person name="McQuillan J."/>
            <person name="Otto T.D."/>
            <person name="Quail M.A."/>
            <person name="Sanders M.J."/>
            <person name="van Tonder A."/>
            <person name="Ginger M.L."/>
            <person name="Field M.C."/>
            <person name="Barry J.D."/>
            <person name="Hertz-Fowler C."/>
            <person name="Berriman M."/>
        </authorList>
    </citation>
    <scope>NUCLEOTIDE SEQUENCE</scope>
    <source>
        <strain evidence="1">IL3000</strain>
    </source>
</reference>
<accession>G0UVH7</accession>
<dbReference type="AlphaFoldDB" id="G0UVH7"/>
<dbReference type="EMBL" id="HE575323">
    <property type="protein sequence ID" value="CCC93392.1"/>
    <property type="molecule type" value="Genomic_DNA"/>
</dbReference>
<sequence length="167" mass="18754">MCSLLKPSWAEVKTHLLRQCRVSAPCRLVKERRSGFSAARSPSAGCFGALVMKPPLQRAAFGRFTNSDEFSLNELMHRGVSYSHPGGQNHAALKFYWGTAIGCARHGSTFKDVFCLWSRCLCFYFVVNTVFFIKREAIPRVLDFSRRDEALVTQTKALPIIGYIKAA</sequence>
<proteinExistence type="predicted"/>
<gene>
    <name evidence="1" type="ORF">TCIL3000_10_1510</name>
</gene>
<evidence type="ECO:0000313" key="1">
    <source>
        <dbReference type="EMBL" id="CCC93392.1"/>
    </source>
</evidence>